<dbReference type="EMBL" id="LT960551">
    <property type="protein sequence ID" value="SOK58748.1"/>
    <property type="molecule type" value="Genomic_DNA"/>
</dbReference>
<evidence type="ECO:0000313" key="2">
    <source>
        <dbReference type="EMBL" id="VUE36517.1"/>
    </source>
</evidence>
<evidence type="ECO:0000313" key="1">
    <source>
        <dbReference type="EMBL" id="SOK58748.1"/>
    </source>
</evidence>
<keyword evidence="3" id="KW-1185">Reference proteome</keyword>
<gene>
    <name evidence="1" type="primary">g471</name>
</gene>
<evidence type="ECO:0000313" key="3">
    <source>
        <dbReference type="Proteomes" id="UP000240931"/>
    </source>
</evidence>
<reference evidence="1" key="2">
    <citation type="submission" date="2017-10" db="EMBL/GenBank/DDBJ databases">
        <authorList>
            <person name="Banno H."/>
            <person name="Chua N.-H."/>
        </authorList>
    </citation>
    <scope>NUCLEOTIDE SEQUENCE [LARGE SCALE GENOMIC DNA]</scope>
</reference>
<dbReference type="OrthoDB" id="35265at10239"/>
<accession>A0A2C9CZE2</accession>
<organism evidence="1 3">
    <name type="scientific">Yersinia phage fHe-Yen9-04</name>
    <dbReference type="NCBI Taxonomy" id="2052742"/>
    <lineage>
        <taxon>Viruses</taxon>
        <taxon>Duplodnaviria</taxon>
        <taxon>Heunggongvirae</taxon>
        <taxon>Uroviricota</taxon>
        <taxon>Caudoviricetes</taxon>
        <taxon>Eneladusvirus</taxon>
        <taxon>Eneladusvirus Yen904</taxon>
    </lineage>
</organism>
<sequence length="103" mass="11561">MSILIICSTIMFISSLIALMVNRSIAASIYKRTIDDINQSELKPSPYGVSREPRGDGSWGYCITKNGKIQFTSDKAQIFSNINSIIREINTLEKIEGFKLTRV</sequence>
<evidence type="ECO:0000313" key="4">
    <source>
        <dbReference type="Proteomes" id="UP000317227"/>
    </source>
</evidence>
<name>A0A2C9CZE2_9CAUD</name>
<dbReference type="RefSeq" id="YP_009624081.1">
    <property type="nucleotide sequence ID" value="NC_042116.1"/>
</dbReference>
<protein>
    <submittedName>
        <fullName evidence="1">Uncharacterized protein</fullName>
    </submittedName>
</protein>
<reference evidence="3" key="1">
    <citation type="submission" date="2017-10" db="EMBL/GenBank/DDBJ databases">
        <authorList>
            <person name="Skurnik M."/>
        </authorList>
    </citation>
    <scope>NUCLEOTIDE SEQUENCE [LARGE SCALE GENOMIC DNA]</scope>
</reference>
<proteinExistence type="predicted"/>
<dbReference type="GeneID" id="40100889"/>
<dbReference type="KEGG" id="vg:40100889"/>
<reference evidence="2 4" key="3">
    <citation type="submission" date="2019-06" db="EMBL/GenBank/DDBJ databases">
        <authorList>
            <person name="Bower L."/>
            <person name="Leinonen R."/>
        </authorList>
    </citation>
    <scope>NUCLEOTIDE SEQUENCE [LARGE SCALE GENOMIC DNA]</scope>
</reference>
<dbReference type="Proteomes" id="UP000240931">
    <property type="component" value="Segment"/>
</dbReference>
<dbReference type="Proteomes" id="UP000317227">
    <property type="component" value="Segment"/>
</dbReference>
<dbReference type="EMBL" id="LR596615">
    <property type="protein sequence ID" value="VUE36517.1"/>
    <property type="molecule type" value="Genomic_DNA"/>
</dbReference>